<evidence type="ECO:0008006" key="3">
    <source>
        <dbReference type="Google" id="ProtNLM"/>
    </source>
</evidence>
<name>A0A1C6RU76_9ACTN</name>
<dbReference type="EMBL" id="FMHV01000002">
    <property type="protein sequence ID" value="SCL20771.1"/>
    <property type="molecule type" value="Genomic_DNA"/>
</dbReference>
<accession>A0A1C6RU76</accession>
<proteinExistence type="predicted"/>
<gene>
    <name evidence="1" type="ORF">GA0070624_2107</name>
</gene>
<evidence type="ECO:0000313" key="2">
    <source>
        <dbReference type="Proteomes" id="UP000199413"/>
    </source>
</evidence>
<reference evidence="2" key="1">
    <citation type="submission" date="2016-06" db="EMBL/GenBank/DDBJ databases">
        <authorList>
            <person name="Varghese N."/>
            <person name="Submissions Spin"/>
        </authorList>
    </citation>
    <scope>NUCLEOTIDE SEQUENCE [LARGE SCALE GENOMIC DNA]</scope>
    <source>
        <strain evidence="2">DSM 45431</strain>
    </source>
</reference>
<dbReference type="Proteomes" id="UP000199413">
    <property type="component" value="Unassembled WGS sequence"/>
</dbReference>
<evidence type="ECO:0000313" key="1">
    <source>
        <dbReference type="EMBL" id="SCL20771.1"/>
    </source>
</evidence>
<protein>
    <recommendedName>
        <fullName evidence="3">DUF4397 domain-containing protein</fullName>
    </recommendedName>
</protein>
<organism evidence="1 2">
    <name type="scientific">Micromonospora rhizosphaerae</name>
    <dbReference type="NCBI Taxonomy" id="568872"/>
    <lineage>
        <taxon>Bacteria</taxon>
        <taxon>Bacillati</taxon>
        <taxon>Actinomycetota</taxon>
        <taxon>Actinomycetes</taxon>
        <taxon>Micromonosporales</taxon>
        <taxon>Micromonosporaceae</taxon>
        <taxon>Micromonospora</taxon>
    </lineage>
</organism>
<keyword evidence="2" id="KW-1185">Reference proteome</keyword>
<dbReference type="AlphaFoldDB" id="A0A1C6RU76"/>
<sequence length="81" mass="9059">MKVEIDGQIVGRLERGASQSFDVAPGPYVVRVHLDWRSSLPIHVDLDDDETITLEAAVGERSSTFRARFLRPKAALDLRLV</sequence>